<comment type="caution">
    <text evidence="1">The sequence shown here is derived from an EMBL/GenBank/DDBJ whole genome shotgun (WGS) entry which is preliminary data.</text>
</comment>
<reference evidence="1 2" key="1">
    <citation type="submission" date="2022-11" db="EMBL/GenBank/DDBJ databases">
        <title>Spartinivicinus poritis sp. nov., isolated from scleractinian coral Porites lutea.</title>
        <authorList>
            <person name="Zhang G."/>
            <person name="Cai L."/>
            <person name="Wei Q."/>
        </authorList>
    </citation>
    <scope>NUCLEOTIDE SEQUENCE [LARGE SCALE GENOMIC DNA]</scope>
    <source>
        <strain evidence="1 2">A2-2</strain>
    </source>
</reference>
<proteinExistence type="predicted"/>
<sequence length="342" mass="38079">MLIKCCSYCVLAMFSTIGYSLEGITFEHKDWYLACDNSGTCRAAGYTAEGESHRSSIAVMLTREAGEDAQVKGKIFIEEKAGHFDSLTLTINKKNWGGLVSDGALSLSQVKALLDALPKKNVNVVFNDGNTTWELSDKGASAIFRKMDEFQQRLNTPGALVVKGNQAQKQLLAPQSIPQIKFAKVHDEKTTVISLDDNRYRELLIELIKNTDKKACEVEKYVAYKDDFFSKMEFAELNDNQAIVKMLCWHGAYNYGYGVWLINTNKPYNPKLVTDSATYYQAGRVGRAHKGRGLGDCFDHEEWVFDGSGFQLAQAFDTGLCRSVAGGGIDPMYTFISNIIKD</sequence>
<dbReference type="EMBL" id="JAPMOU010000064">
    <property type="protein sequence ID" value="MDE1465454.1"/>
    <property type="molecule type" value="Genomic_DNA"/>
</dbReference>
<protein>
    <submittedName>
        <fullName evidence="1">DUF1176 domain-containing protein</fullName>
    </submittedName>
</protein>
<keyword evidence="2" id="KW-1185">Reference proteome</keyword>
<organism evidence="1 2">
    <name type="scientific">Spartinivicinus poritis</name>
    <dbReference type="NCBI Taxonomy" id="2994640"/>
    <lineage>
        <taxon>Bacteria</taxon>
        <taxon>Pseudomonadati</taxon>
        <taxon>Pseudomonadota</taxon>
        <taxon>Gammaproteobacteria</taxon>
        <taxon>Oceanospirillales</taxon>
        <taxon>Zooshikellaceae</taxon>
        <taxon>Spartinivicinus</taxon>
    </lineage>
</organism>
<dbReference type="RefSeq" id="WP_274691761.1">
    <property type="nucleotide sequence ID" value="NZ_JAPMOU010000064.1"/>
</dbReference>
<evidence type="ECO:0000313" key="1">
    <source>
        <dbReference type="EMBL" id="MDE1465454.1"/>
    </source>
</evidence>
<gene>
    <name evidence="1" type="ORF">ORQ98_26175</name>
</gene>
<dbReference type="Proteomes" id="UP001528823">
    <property type="component" value="Unassembled WGS sequence"/>
</dbReference>
<name>A0ABT5UGE7_9GAMM</name>
<evidence type="ECO:0000313" key="2">
    <source>
        <dbReference type="Proteomes" id="UP001528823"/>
    </source>
</evidence>
<accession>A0ABT5UGE7</accession>
<dbReference type="Pfam" id="PF06674">
    <property type="entry name" value="DUF1176"/>
    <property type="match status" value="1"/>
</dbReference>
<dbReference type="InterPro" id="IPR009560">
    <property type="entry name" value="DUF1176"/>
</dbReference>